<dbReference type="InterPro" id="IPR000192">
    <property type="entry name" value="Aminotrans_V_dom"/>
</dbReference>
<proteinExistence type="predicted"/>
<dbReference type="AlphaFoldDB" id="A0A382TTS5"/>
<dbReference type="Pfam" id="PF00266">
    <property type="entry name" value="Aminotran_5"/>
    <property type="match status" value="1"/>
</dbReference>
<evidence type="ECO:0000313" key="2">
    <source>
        <dbReference type="EMBL" id="SVD25454.1"/>
    </source>
</evidence>
<accession>A0A382TTS5</accession>
<sequence>MHKIYLDHNATTPVLQEVLDSMLPFYRDKFGNPSSI</sequence>
<dbReference type="Gene3D" id="1.10.260.50">
    <property type="match status" value="1"/>
</dbReference>
<dbReference type="EMBL" id="UINC01139109">
    <property type="protein sequence ID" value="SVD25454.1"/>
    <property type="molecule type" value="Genomic_DNA"/>
</dbReference>
<dbReference type="Gene3D" id="3.90.1150.10">
    <property type="entry name" value="Aspartate Aminotransferase, domain 1"/>
    <property type="match status" value="1"/>
</dbReference>
<dbReference type="InterPro" id="IPR015424">
    <property type="entry name" value="PyrdxlP-dep_Trfase"/>
</dbReference>
<dbReference type="SUPFAM" id="SSF53383">
    <property type="entry name" value="PLP-dependent transferases"/>
    <property type="match status" value="1"/>
</dbReference>
<protein>
    <recommendedName>
        <fullName evidence="1">Aminotransferase class V domain-containing protein</fullName>
    </recommendedName>
</protein>
<feature type="non-terminal residue" evidence="2">
    <location>
        <position position="36"/>
    </location>
</feature>
<reference evidence="2" key="1">
    <citation type="submission" date="2018-05" db="EMBL/GenBank/DDBJ databases">
        <authorList>
            <person name="Lanie J.A."/>
            <person name="Ng W.-L."/>
            <person name="Kazmierczak K.M."/>
            <person name="Andrzejewski T.M."/>
            <person name="Davidsen T.M."/>
            <person name="Wayne K.J."/>
            <person name="Tettelin H."/>
            <person name="Glass J.I."/>
            <person name="Rusch D."/>
            <person name="Podicherti R."/>
            <person name="Tsui H.-C.T."/>
            <person name="Winkler M.E."/>
        </authorList>
    </citation>
    <scope>NUCLEOTIDE SEQUENCE</scope>
</reference>
<gene>
    <name evidence="2" type="ORF">METZ01_LOCUS378308</name>
</gene>
<organism evidence="2">
    <name type="scientific">marine metagenome</name>
    <dbReference type="NCBI Taxonomy" id="408172"/>
    <lineage>
        <taxon>unclassified sequences</taxon>
        <taxon>metagenomes</taxon>
        <taxon>ecological metagenomes</taxon>
    </lineage>
</organism>
<name>A0A382TTS5_9ZZZZ</name>
<evidence type="ECO:0000259" key="1">
    <source>
        <dbReference type="Pfam" id="PF00266"/>
    </source>
</evidence>
<feature type="domain" description="Aminotransferase class V" evidence="1">
    <location>
        <begin position="4"/>
        <end position="34"/>
    </location>
</feature>
<dbReference type="InterPro" id="IPR015422">
    <property type="entry name" value="PyrdxlP-dep_Trfase_small"/>
</dbReference>